<dbReference type="AlphaFoldDB" id="A0A2V5I2A8"/>
<feature type="non-terminal residue" evidence="2">
    <location>
        <position position="197"/>
    </location>
</feature>
<dbReference type="Gene3D" id="3.40.630.30">
    <property type="match status" value="1"/>
</dbReference>
<dbReference type="PANTHER" id="PTHR42791">
    <property type="entry name" value="GNAT FAMILY ACETYLTRANSFERASE"/>
    <property type="match status" value="1"/>
</dbReference>
<proteinExistence type="predicted"/>
<keyword evidence="3" id="KW-1185">Reference proteome</keyword>
<evidence type="ECO:0000313" key="2">
    <source>
        <dbReference type="EMBL" id="PYI29192.1"/>
    </source>
</evidence>
<sequence>ATESDAPALAALYFTCFTNAAHRRVFPPTPEMHAWWTANLRRKIASGRSVVLKVVAVDADPLPADLLHRLRAQTTRHREQDMRGVDGGYYCTSAPCHHFPSPGKYRGQCPRTRGYTYPQPYSIRGGKRILTPRGGTDLSILGTHPAYRGQGLGSRLLAWGIARARAEGRQIYLCASREGRALYVRHGFVRASEGEVV</sequence>
<dbReference type="PROSITE" id="PS51186">
    <property type="entry name" value="GNAT"/>
    <property type="match status" value="1"/>
</dbReference>
<dbReference type="Pfam" id="PF13508">
    <property type="entry name" value="Acetyltransf_7"/>
    <property type="match status" value="1"/>
</dbReference>
<dbReference type="Proteomes" id="UP000248817">
    <property type="component" value="Unassembled WGS sequence"/>
</dbReference>
<evidence type="ECO:0000313" key="3">
    <source>
        <dbReference type="Proteomes" id="UP000248817"/>
    </source>
</evidence>
<dbReference type="InterPro" id="IPR000182">
    <property type="entry name" value="GNAT_dom"/>
</dbReference>
<name>A0A2V5I2A8_9EURO</name>
<dbReference type="SUPFAM" id="SSF55729">
    <property type="entry name" value="Acyl-CoA N-acyltransferases (Nat)"/>
    <property type="match status" value="1"/>
</dbReference>
<dbReference type="InterPro" id="IPR016181">
    <property type="entry name" value="Acyl_CoA_acyltransferase"/>
</dbReference>
<protein>
    <recommendedName>
        <fullName evidence="1">N-acetyltransferase domain-containing protein</fullName>
    </recommendedName>
</protein>
<dbReference type="GO" id="GO:0016747">
    <property type="term" value="F:acyltransferase activity, transferring groups other than amino-acyl groups"/>
    <property type="evidence" value="ECO:0007669"/>
    <property type="project" value="InterPro"/>
</dbReference>
<organism evidence="2 3">
    <name type="scientific">Aspergillus indologenus CBS 114.80</name>
    <dbReference type="NCBI Taxonomy" id="1450541"/>
    <lineage>
        <taxon>Eukaryota</taxon>
        <taxon>Fungi</taxon>
        <taxon>Dikarya</taxon>
        <taxon>Ascomycota</taxon>
        <taxon>Pezizomycotina</taxon>
        <taxon>Eurotiomycetes</taxon>
        <taxon>Eurotiomycetidae</taxon>
        <taxon>Eurotiales</taxon>
        <taxon>Aspergillaceae</taxon>
        <taxon>Aspergillus</taxon>
        <taxon>Aspergillus subgen. Circumdati</taxon>
    </lineage>
</organism>
<dbReference type="EMBL" id="KZ825535">
    <property type="protein sequence ID" value="PYI29192.1"/>
    <property type="molecule type" value="Genomic_DNA"/>
</dbReference>
<dbReference type="InterPro" id="IPR052523">
    <property type="entry name" value="Trichothecene_AcTrans"/>
</dbReference>
<feature type="non-terminal residue" evidence="2">
    <location>
        <position position="1"/>
    </location>
</feature>
<accession>A0A2V5I2A8</accession>
<dbReference type="CDD" id="cd04301">
    <property type="entry name" value="NAT_SF"/>
    <property type="match status" value="1"/>
</dbReference>
<dbReference type="PANTHER" id="PTHR42791:SF1">
    <property type="entry name" value="N-ACETYLTRANSFERASE DOMAIN-CONTAINING PROTEIN"/>
    <property type="match status" value="1"/>
</dbReference>
<feature type="domain" description="N-acetyltransferase" evidence="1">
    <location>
        <begin position="141"/>
        <end position="197"/>
    </location>
</feature>
<gene>
    <name evidence="2" type="ORF">BP00DRAFT_302850</name>
</gene>
<reference evidence="2 3" key="1">
    <citation type="submission" date="2018-02" db="EMBL/GenBank/DDBJ databases">
        <title>The genomes of Aspergillus section Nigri reveals drivers in fungal speciation.</title>
        <authorList>
            <consortium name="DOE Joint Genome Institute"/>
            <person name="Vesth T.C."/>
            <person name="Nybo J."/>
            <person name="Theobald S."/>
            <person name="Brandl J."/>
            <person name="Frisvad J.C."/>
            <person name="Nielsen K.F."/>
            <person name="Lyhne E.K."/>
            <person name="Kogle M.E."/>
            <person name="Kuo A."/>
            <person name="Riley R."/>
            <person name="Clum A."/>
            <person name="Nolan M."/>
            <person name="Lipzen A."/>
            <person name="Salamov A."/>
            <person name="Henrissat B."/>
            <person name="Wiebenga A."/>
            <person name="De vries R.P."/>
            <person name="Grigoriev I.V."/>
            <person name="Mortensen U.H."/>
            <person name="Andersen M.R."/>
            <person name="Baker S.E."/>
        </authorList>
    </citation>
    <scope>NUCLEOTIDE SEQUENCE [LARGE SCALE GENOMIC DNA]</scope>
    <source>
        <strain evidence="2 3">CBS 114.80</strain>
    </source>
</reference>
<evidence type="ECO:0000259" key="1">
    <source>
        <dbReference type="PROSITE" id="PS51186"/>
    </source>
</evidence>